<feature type="transmembrane region" description="Helical" evidence="2">
    <location>
        <begin position="28"/>
        <end position="51"/>
    </location>
</feature>
<reference evidence="3 4" key="1">
    <citation type="journal article" date="2014" name="BMC Genomics">
        <title>Adaptive genomic structural variation in the grape powdery mildew pathogen, Erysiphe necator.</title>
        <authorList>
            <person name="Jones L."/>
            <person name="Riaz S."/>
            <person name="Morales-Cruz A."/>
            <person name="Amrine K.C."/>
            <person name="McGuire B."/>
            <person name="Gubler W.D."/>
            <person name="Walker M.A."/>
            <person name="Cantu D."/>
        </authorList>
    </citation>
    <scope>NUCLEOTIDE SEQUENCE [LARGE SCALE GENOMIC DNA]</scope>
    <source>
        <strain evidence="4">c</strain>
    </source>
</reference>
<proteinExistence type="predicted"/>
<evidence type="ECO:0000256" key="1">
    <source>
        <dbReference type="SAM" id="MobiDB-lite"/>
    </source>
</evidence>
<feature type="region of interest" description="Disordered" evidence="1">
    <location>
        <begin position="160"/>
        <end position="200"/>
    </location>
</feature>
<gene>
    <name evidence="3" type="ORF">EV44_g3569</name>
</gene>
<keyword evidence="2" id="KW-0472">Membrane</keyword>
<accession>A0A0B1NYK5</accession>
<keyword evidence="4" id="KW-1185">Reference proteome</keyword>
<protein>
    <submittedName>
        <fullName evidence="3">Uncharacterized protein</fullName>
    </submittedName>
</protein>
<keyword evidence="2" id="KW-1133">Transmembrane helix</keyword>
<organism evidence="3 4">
    <name type="scientific">Uncinula necator</name>
    <name type="common">Grape powdery mildew</name>
    <dbReference type="NCBI Taxonomy" id="52586"/>
    <lineage>
        <taxon>Eukaryota</taxon>
        <taxon>Fungi</taxon>
        <taxon>Dikarya</taxon>
        <taxon>Ascomycota</taxon>
        <taxon>Pezizomycotina</taxon>
        <taxon>Leotiomycetes</taxon>
        <taxon>Erysiphales</taxon>
        <taxon>Erysiphaceae</taxon>
        <taxon>Erysiphe</taxon>
    </lineage>
</organism>
<sequence length="200" mass="21968">MPNIVEKKSNSILGLYLIIGGQGGRTGLVFAVIGIFLLILSLFVLVVRLVAIFTNSAHLGNIGWGFRPDLCKDLHDLEMGWDMIETTELSEAEKVVQKVRKRREFTARVNLGHLESFSHSSSSPQLPAPSWSQSSSFTSGSVLITRKNQTSLERTAYGIDKTGLKGKHRGEMSDTAANSLDEGTHQRILESDKVNGNVSR</sequence>
<dbReference type="AlphaFoldDB" id="A0A0B1NYK5"/>
<dbReference type="Proteomes" id="UP000030854">
    <property type="component" value="Unassembled WGS sequence"/>
</dbReference>
<keyword evidence="2" id="KW-0812">Transmembrane</keyword>
<evidence type="ECO:0000313" key="3">
    <source>
        <dbReference type="EMBL" id="KHJ31467.1"/>
    </source>
</evidence>
<dbReference type="HOGENOM" id="CLU_1367136_0_0_1"/>
<dbReference type="EMBL" id="JNVN01002871">
    <property type="protein sequence ID" value="KHJ31467.1"/>
    <property type="molecule type" value="Genomic_DNA"/>
</dbReference>
<evidence type="ECO:0000256" key="2">
    <source>
        <dbReference type="SAM" id="Phobius"/>
    </source>
</evidence>
<feature type="compositionally biased region" description="Basic and acidic residues" evidence="1">
    <location>
        <begin position="182"/>
        <end position="193"/>
    </location>
</feature>
<comment type="caution">
    <text evidence="3">The sequence shown here is derived from an EMBL/GenBank/DDBJ whole genome shotgun (WGS) entry which is preliminary data.</text>
</comment>
<evidence type="ECO:0000313" key="4">
    <source>
        <dbReference type="Proteomes" id="UP000030854"/>
    </source>
</evidence>
<name>A0A0B1NYK5_UNCNE</name>